<proteinExistence type="predicted"/>
<dbReference type="PANTHER" id="PTHR46084">
    <property type="entry name" value="PROTEIN MALE DISCOVERER 2"/>
    <property type="match status" value="1"/>
</dbReference>
<evidence type="ECO:0000256" key="9">
    <source>
        <dbReference type="SAM" id="SignalP"/>
    </source>
</evidence>
<keyword evidence="2" id="KW-0812">Transmembrane</keyword>
<dbReference type="EMBL" id="HG996468">
    <property type="protein sequence ID" value="CAG1851542.1"/>
    <property type="molecule type" value="Genomic_DNA"/>
</dbReference>
<dbReference type="InterPro" id="IPR011009">
    <property type="entry name" value="Kinase-like_dom_sf"/>
</dbReference>
<dbReference type="SUPFAM" id="SSF52058">
    <property type="entry name" value="L domain-like"/>
    <property type="match status" value="1"/>
</dbReference>
<keyword evidence="5" id="KW-1133">Transmembrane helix</keyword>
<evidence type="ECO:0000313" key="11">
    <source>
        <dbReference type="EMBL" id="CAG1851542.1"/>
    </source>
</evidence>
<keyword evidence="6" id="KW-0472">Membrane</keyword>
<feature type="chain" id="PRO_5034328722" evidence="9">
    <location>
        <begin position="25"/>
        <end position="675"/>
    </location>
</feature>
<feature type="domain" description="Protein kinase" evidence="10">
    <location>
        <begin position="377"/>
        <end position="653"/>
    </location>
</feature>
<keyword evidence="1" id="KW-0433">Leucine-rich repeat</keyword>
<dbReference type="Pfam" id="PF00560">
    <property type="entry name" value="LRR_1"/>
    <property type="match status" value="3"/>
</dbReference>
<dbReference type="InterPro" id="IPR013210">
    <property type="entry name" value="LRR_N_plant-typ"/>
</dbReference>
<dbReference type="InterPro" id="IPR032675">
    <property type="entry name" value="LRR_dom_sf"/>
</dbReference>
<accession>A0A8D7AMS5</accession>
<dbReference type="PANTHER" id="PTHR46084:SF41">
    <property type="entry name" value="LRR RECEPTOR-LIKE SERINE_THREONINE-PROTEIN KINASE-RELATED"/>
    <property type="match status" value="1"/>
</dbReference>
<dbReference type="FunFam" id="3.80.10.10:FF:000275">
    <property type="entry name" value="Leucine-rich repeat receptor-like protein kinase"/>
    <property type="match status" value="1"/>
</dbReference>
<dbReference type="InterPro" id="IPR001245">
    <property type="entry name" value="Ser-Thr/Tyr_kinase_cat_dom"/>
</dbReference>
<organism evidence="11">
    <name type="scientific">Musa acuminata subsp. malaccensis</name>
    <name type="common">Wild banana</name>
    <name type="synonym">Musa malaccensis</name>
    <dbReference type="NCBI Taxonomy" id="214687"/>
    <lineage>
        <taxon>Eukaryota</taxon>
        <taxon>Viridiplantae</taxon>
        <taxon>Streptophyta</taxon>
        <taxon>Embryophyta</taxon>
        <taxon>Tracheophyta</taxon>
        <taxon>Spermatophyta</taxon>
        <taxon>Magnoliopsida</taxon>
        <taxon>Liliopsida</taxon>
        <taxon>Zingiberales</taxon>
        <taxon>Musaceae</taxon>
        <taxon>Musa</taxon>
    </lineage>
</organism>
<evidence type="ECO:0000256" key="6">
    <source>
        <dbReference type="ARBA" id="ARBA00023136"/>
    </source>
</evidence>
<dbReference type="Pfam" id="PF07714">
    <property type="entry name" value="PK_Tyr_Ser-Thr"/>
    <property type="match status" value="1"/>
</dbReference>
<evidence type="ECO:0000256" key="7">
    <source>
        <dbReference type="ARBA" id="ARBA00023180"/>
    </source>
</evidence>
<keyword evidence="3 9" id="KW-0732">Signal</keyword>
<evidence type="ECO:0000259" key="10">
    <source>
        <dbReference type="PROSITE" id="PS50011"/>
    </source>
</evidence>
<dbReference type="Gene3D" id="1.10.510.10">
    <property type="entry name" value="Transferase(Phosphotransferase) domain 1"/>
    <property type="match status" value="1"/>
</dbReference>
<dbReference type="PROSITE" id="PS50011">
    <property type="entry name" value="PROTEIN_KINASE_DOM"/>
    <property type="match status" value="1"/>
</dbReference>
<dbReference type="Gene3D" id="3.30.200.20">
    <property type="entry name" value="Phosphorylase Kinase, domain 1"/>
    <property type="match status" value="1"/>
</dbReference>
<keyword evidence="4" id="KW-0677">Repeat</keyword>
<evidence type="ECO:0000256" key="2">
    <source>
        <dbReference type="ARBA" id="ARBA00022692"/>
    </source>
</evidence>
<dbReference type="FunFam" id="3.30.200.20:FF:000489">
    <property type="entry name" value="Inactive receptor-like serine/threonine-protein kinase"/>
    <property type="match status" value="1"/>
</dbReference>
<reference evidence="11" key="1">
    <citation type="submission" date="2021-03" db="EMBL/GenBank/DDBJ databases">
        <authorList>
            <consortium name="Genoscope - CEA"/>
            <person name="William W."/>
        </authorList>
    </citation>
    <scope>NUCLEOTIDE SEQUENCE</scope>
    <source>
        <strain evidence="11">Doubled-haploid Pahang</strain>
    </source>
</reference>
<evidence type="ECO:0000256" key="8">
    <source>
        <dbReference type="ARBA" id="ARBA00046288"/>
    </source>
</evidence>
<evidence type="ECO:0000256" key="5">
    <source>
        <dbReference type="ARBA" id="ARBA00022989"/>
    </source>
</evidence>
<dbReference type="InterPro" id="IPR000719">
    <property type="entry name" value="Prot_kinase_dom"/>
</dbReference>
<gene>
    <name evidence="11" type="ORF">GSMUA_190240.1</name>
</gene>
<evidence type="ECO:0000256" key="1">
    <source>
        <dbReference type="ARBA" id="ARBA00022614"/>
    </source>
</evidence>
<comment type="subcellular location">
    <subcellularLocation>
        <location evidence="8">Endomembrane system</location>
        <topology evidence="8">Single-pass type I membrane protein</topology>
    </subcellularLocation>
</comment>
<feature type="signal peptide" evidence="9">
    <location>
        <begin position="1"/>
        <end position="24"/>
    </location>
</feature>
<dbReference type="InterPro" id="IPR001611">
    <property type="entry name" value="Leu-rich_rpt"/>
</dbReference>
<sequence>MERSVGFQLLLLLAVEWGVLLTAAHPFPHREISALVALKRAAFEDPFSVLSDWNSLDASPCNWTGVICSANQDCVVSLNLSGSSLKGFLAPELRYLGCLQELYLNNNLLLGTIPMEIGMIKNLTVLDLSVNRLTGPMPPKLGDLTSIMKLDLHSNGLTGDIPPELGKLENLVELRLDRNRLEGQIPGSTNSNFSATLHGMYTSDKRRTGLCQSTKLRIGDFSFNFLVGQIPSCLKYLPRSNFQGNCFGDKYSVLQRSPQLCNELPPLYFSLNHFCGSDKYQGLAKETDKQSTEGQKHQGPQQPEWLLILEVTTGVIVVVCIITGIATAVRSCKLKSFVRIPWKKTRNWNDETPILIDGELLKNVPGFSREELEIACEDFSNIIGSSPDSIVYKGTMKDGTEVAVISLCILEDQWTSCLEFSFHNKVADLARLNHENIAKLLGYCKESETFSRMLVLDYASNGTLYEHLHYGDGSQLSWLRRMKVILGVARGLRYLHTELQPPFVCCELSSNAVYLTEDFSPKLVDFESWKMIFSKSKKNDGYITDGLSLPGYIDSQEQQDMIIQENIFAFGVLLLEIISGRPPYCKERGCLVNWATEYLQHSEEIGKLADPELKNVKSEDLGVICSVISLCIEPDPTKRPSMQIICAVLENGIDLSAAALLKESPLAWAELALSS</sequence>
<dbReference type="GO" id="GO:0004672">
    <property type="term" value="F:protein kinase activity"/>
    <property type="evidence" value="ECO:0007669"/>
    <property type="project" value="InterPro"/>
</dbReference>
<dbReference type="GO" id="GO:0005524">
    <property type="term" value="F:ATP binding"/>
    <property type="evidence" value="ECO:0007669"/>
    <property type="project" value="InterPro"/>
</dbReference>
<dbReference type="Pfam" id="PF08263">
    <property type="entry name" value="LRRNT_2"/>
    <property type="match status" value="1"/>
</dbReference>
<dbReference type="SUPFAM" id="SSF56112">
    <property type="entry name" value="Protein kinase-like (PK-like)"/>
    <property type="match status" value="1"/>
</dbReference>
<dbReference type="AlphaFoldDB" id="A0A8D7AMS5"/>
<evidence type="ECO:0000256" key="4">
    <source>
        <dbReference type="ARBA" id="ARBA00022737"/>
    </source>
</evidence>
<dbReference type="GO" id="GO:0012505">
    <property type="term" value="C:endomembrane system"/>
    <property type="evidence" value="ECO:0007669"/>
    <property type="project" value="UniProtKB-SubCell"/>
</dbReference>
<protein>
    <submittedName>
        <fullName evidence="11">(wild Malaysian banana) hypothetical protein</fullName>
    </submittedName>
</protein>
<keyword evidence="7" id="KW-0325">Glycoprotein</keyword>
<dbReference type="Gene3D" id="3.80.10.10">
    <property type="entry name" value="Ribonuclease Inhibitor"/>
    <property type="match status" value="1"/>
</dbReference>
<evidence type="ECO:0000256" key="3">
    <source>
        <dbReference type="ARBA" id="ARBA00022729"/>
    </source>
</evidence>
<name>A0A8D7AMS5_MUSAM</name>